<dbReference type="GeneID" id="63685347"/>
<dbReference type="Pfam" id="PF12697">
    <property type="entry name" value="Abhydrolase_6"/>
    <property type="match status" value="1"/>
</dbReference>
<dbReference type="InterPro" id="IPR029058">
    <property type="entry name" value="AB_hydrolase_fold"/>
</dbReference>
<dbReference type="OMA" id="HFAMISH"/>
<dbReference type="EMBL" id="JH795865">
    <property type="protein sequence ID" value="EJU01126.1"/>
    <property type="molecule type" value="Genomic_DNA"/>
</dbReference>
<dbReference type="RefSeq" id="XP_040628023.1">
    <property type="nucleotide sequence ID" value="XM_040770285.1"/>
</dbReference>
<protein>
    <submittedName>
        <fullName evidence="2">Alpha/beta-hydrolase</fullName>
    </submittedName>
</protein>
<dbReference type="HOGENOM" id="CLU_071631_0_0_1"/>
<accession>M5FTX7</accession>
<dbReference type="AlphaFoldDB" id="M5FTX7"/>
<organism evidence="2 3">
    <name type="scientific">Dacryopinax primogenitus (strain DJM 731)</name>
    <name type="common">Brown rot fungus</name>
    <dbReference type="NCBI Taxonomy" id="1858805"/>
    <lineage>
        <taxon>Eukaryota</taxon>
        <taxon>Fungi</taxon>
        <taxon>Dikarya</taxon>
        <taxon>Basidiomycota</taxon>
        <taxon>Agaricomycotina</taxon>
        <taxon>Dacrymycetes</taxon>
        <taxon>Dacrymycetales</taxon>
        <taxon>Dacrymycetaceae</taxon>
        <taxon>Dacryopinax</taxon>
    </lineage>
</organism>
<feature type="domain" description="AB hydrolase-1" evidence="1">
    <location>
        <begin position="70"/>
        <end position="339"/>
    </location>
</feature>
<evidence type="ECO:0000313" key="3">
    <source>
        <dbReference type="Proteomes" id="UP000030653"/>
    </source>
</evidence>
<keyword evidence="3" id="KW-1185">Reference proteome</keyword>
<evidence type="ECO:0000259" key="1">
    <source>
        <dbReference type="Pfam" id="PF12697"/>
    </source>
</evidence>
<dbReference type="OrthoDB" id="5311491at2759"/>
<dbReference type="InterPro" id="IPR000073">
    <property type="entry name" value="AB_hydrolase_1"/>
</dbReference>
<name>M5FTX7_DACPD</name>
<dbReference type="Gene3D" id="3.40.50.1820">
    <property type="entry name" value="alpha/beta hydrolase"/>
    <property type="match status" value="1"/>
</dbReference>
<evidence type="ECO:0000313" key="2">
    <source>
        <dbReference type="EMBL" id="EJU01126.1"/>
    </source>
</evidence>
<proteinExistence type="predicted"/>
<keyword evidence="2" id="KW-0378">Hydrolase</keyword>
<gene>
    <name evidence="2" type="ORF">DACRYDRAFT_116937</name>
</gene>
<dbReference type="Proteomes" id="UP000030653">
    <property type="component" value="Unassembled WGS sequence"/>
</dbReference>
<reference evidence="2 3" key="1">
    <citation type="journal article" date="2012" name="Science">
        <title>The Paleozoic origin of enzymatic lignin decomposition reconstructed from 31 fungal genomes.</title>
        <authorList>
            <person name="Floudas D."/>
            <person name="Binder M."/>
            <person name="Riley R."/>
            <person name="Barry K."/>
            <person name="Blanchette R.A."/>
            <person name="Henrissat B."/>
            <person name="Martinez A.T."/>
            <person name="Otillar R."/>
            <person name="Spatafora J.W."/>
            <person name="Yadav J.S."/>
            <person name="Aerts A."/>
            <person name="Benoit I."/>
            <person name="Boyd A."/>
            <person name="Carlson A."/>
            <person name="Copeland A."/>
            <person name="Coutinho P.M."/>
            <person name="de Vries R.P."/>
            <person name="Ferreira P."/>
            <person name="Findley K."/>
            <person name="Foster B."/>
            <person name="Gaskell J."/>
            <person name="Glotzer D."/>
            <person name="Gorecki P."/>
            <person name="Heitman J."/>
            <person name="Hesse C."/>
            <person name="Hori C."/>
            <person name="Igarashi K."/>
            <person name="Jurgens J.A."/>
            <person name="Kallen N."/>
            <person name="Kersten P."/>
            <person name="Kohler A."/>
            <person name="Kuees U."/>
            <person name="Kumar T.K.A."/>
            <person name="Kuo A."/>
            <person name="LaButti K."/>
            <person name="Larrondo L.F."/>
            <person name="Lindquist E."/>
            <person name="Ling A."/>
            <person name="Lombard V."/>
            <person name="Lucas S."/>
            <person name="Lundell T."/>
            <person name="Martin R."/>
            <person name="McLaughlin D.J."/>
            <person name="Morgenstern I."/>
            <person name="Morin E."/>
            <person name="Murat C."/>
            <person name="Nagy L.G."/>
            <person name="Nolan M."/>
            <person name="Ohm R.A."/>
            <person name="Patyshakuliyeva A."/>
            <person name="Rokas A."/>
            <person name="Ruiz-Duenas F.J."/>
            <person name="Sabat G."/>
            <person name="Salamov A."/>
            <person name="Samejima M."/>
            <person name="Schmutz J."/>
            <person name="Slot J.C."/>
            <person name="St John F."/>
            <person name="Stenlid J."/>
            <person name="Sun H."/>
            <person name="Sun S."/>
            <person name="Syed K."/>
            <person name="Tsang A."/>
            <person name="Wiebenga A."/>
            <person name="Young D."/>
            <person name="Pisabarro A."/>
            <person name="Eastwood D.C."/>
            <person name="Martin F."/>
            <person name="Cullen D."/>
            <person name="Grigoriev I.V."/>
            <person name="Hibbett D.S."/>
        </authorList>
    </citation>
    <scope>NUCLEOTIDE SEQUENCE [LARGE SCALE GENOMIC DNA]</scope>
    <source>
        <strain evidence="2 3">DJM-731 SS1</strain>
    </source>
</reference>
<dbReference type="GO" id="GO:0016787">
    <property type="term" value="F:hydrolase activity"/>
    <property type="evidence" value="ECO:0007669"/>
    <property type="project" value="UniProtKB-KW"/>
</dbReference>
<dbReference type="SUPFAM" id="SSF53474">
    <property type="entry name" value="alpha/beta-Hydrolases"/>
    <property type="match status" value="1"/>
</dbReference>
<sequence>MTLLFLSTRYKAIGRSVVARQLLYTRQMSFISGTVKLPTIVPGDEPAEFKYFDSQPAGTESTPSTTIISVHGVTFHSAIWDRWLPSLRENNIRLLSYNRRGYEGSPSIHKEDPPSAGLVQTTVRYTLDMLKFMKYAVDELGVQPTDKKRKSGGVVLLGWSKGCIPPIALMASMRHVKNPLFPMPPEVVSLEPMLESYLRAVLLYEPPGTASGRPPTEDTKEFAVGPSEIQTAFYNWVIKKINPDLLPALNNAYNGEHTAHEFSWYLAPDRPTIEQIAYQAFDPVPPNLGVGLMLGEEASDYCKDAGDWIQQRLAQQPHTATAIIPGAGHFAMISHPDAFTKSIVDVLHKLDV</sequence>